<dbReference type="SMART" id="SM01026">
    <property type="entry name" value="Beach"/>
    <property type="match status" value="1"/>
</dbReference>
<keyword evidence="3" id="KW-1185">Reference proteome</keyword>
<dbReference type="Gene3D" id="2.60.120.200">
    <property type="match status" value="1"/>
</dbReference>
<name>A0A1J4KTQ6_9EUKA</name>
<dbReference type="GeneID" id="94832812"/>
<organism evidence="2 3">
    <name type="scientific">Tritrichomonas foetus</name>
    <dbReference type="NCBI Taxonomy" id="1144522"/>
    <lineage>
        <taxon>Eukaryota</taxon>
        <taxon>Metamonada</taxon>
        <taxon>Parabasalia</taxon>
        <taxon>Tritrichomonadida</taxon>
        <taxon>Tritrichomonadidae</taxon>
        <taxon>Tritrichomonas</taxon>
    </lineage>
</organism>
<dbReference type="Proteomes" id="UP000179807">
    <property type="component" value="Unassembled WGS sequence"/>
</dbReference>
<dbReference type="EMBL" id="MLAK01000335">
    <property type="protein sequence ID" value="OHT14643.1"/>
    <property type="molecule type" value="Genomic_DNA"/>
</dbReference>
<dbReference type="SUPFAM" id="SSF50978">
    <property type="entry name" value="WD40 repeat-like"/>
    <property type="match status" value="1"/>
</dbReference>
<dbReference type="PANTHER" id="PTHR13743:SF161">
    <property type="entry name" value="BEIGE_BEACH DOMAIN CONTAINING PROTEIN"/>
    <property type="match status" value="1"/>
</dbReference>
<dbReference type="SUPFAM" id="SSF81837">
    <property type="entry name" value="BEACH domain"/>
    <property type="match status" value="1"/>
</dbReference>
<dbReference type="RefSeq" id="XP_068367779.1">
    <property type="nucleotide sequence ID" value="XM_068498108.1"/>
</dbReference>
<dbReference type="OrthoDB" id="26681at2759"/>
<dbReference type="InterPro" id="IPR036322">
    <property type="entry name" value="WD40_repeat_dom_sf"/>
</dbReference>
<dbReference type="PROSITE" id="PS50197">
    <property type="entry name" value="BEACH"/>
    <property type="match status" value="1"/>
</dbReference>
<dbReference type="SUPFAM" id="SSF49899">
    <property type="entry name" value="Concanavalin A-like lectins/glucanases"/>
    <property type="match status" value="1"/>
</dbReference>
<dbReference type="InterPro" id="IPR013320">
    <property type="entry name" value="ConA-like_dom_sf"/>
</dbReference>
<reference evidence="2" key="1">
    <citation type="submission" date="2016-10" db="EMBL/GenBank/DDBJ databases">
        <authorList>
            <person name="Benchimol M."/>
            <person name="Almeida L.G."/>
            <person name="Vasconcelos A.T."/>
            <person name="Perreira-Neves A."/>
            <person name="Rosa I.A."/>
            <person name="Tasca T."/>
            <person name="Bogo M.R."/>
            <person name="de Souza W."/>
        </authorList>
    </citation>
    <scope>NUCLEOTIDE SEQUENCE [LARGE SCALE GENOMIC DNA]</scope>
    <source>
        <strain evidence="2">K</strain>
    </source>
</reference>
<dbReference type="VEuPathDB" id="TrichDB:TRFO_14947"/>
<protein>
    <recommendedName>
        <fullName evidence="1">BEACH domain-containing protein</fullName>
    </recommendedName>
</protein>
<gene>
    <name evidence="2" type="ORF">TRFO_14947</name>
</gene>
<dbReference type="Pfam" id="PF02138">
    <property type="entry name" value="Beach"/>
    <property type="match status" value="2"/>
</dbReference>
<evidence type="ECO:0000259" key="1">
    <source>
        <dbReference type="PROSITE" id="PS50197"/>
    </source>
</evidence>
<dbReference type="InterPro" id="IPR050865">
    <property type="entry name" value="BEACH_Domain"/>
</dbReference>
<proteinExistence type="predicted"/>
<sequence length="2316" mass="270023">MKLSSLKDQYISTISRVLRQSNSKENESDNYFKEKNSFPLFQYNYEKKSLLEMRQMIVSNQKITLKYSEDTFPFKLHLSSFPTNLKKINKVSDLNNMINFILMAAIKLINFPHYKNCEIILTSINWVLKNRIVKDIITKNLLISAFYHLYLIFIYQKNNNDDFRICLNILSIFFFSLDSSFNSELYELISTTSLRFLKPNTSSLDQISSEFIIFVDTLIKENSSCQFPSKYALNIIQTISGSIVALDMTALFFFSTVCSIIDDETLLSFTQCCLASIVNLVKEDVDFIPSKSELMNPCTFSKLNIIIRSFNTNVYVCNKLYSFIQDTFESSETRNQVIALKLILLEEIIHGSLTVQYIPLLSDYIWTCSNSNGKYYTEDIVEVLKQISIKIIIDSGVDIMRAQLDSLSNEPQLFLNVIDHLMSTQEILQMHQEDIATFCLTLIHLLHNFQKCTEYSDIQKKVFCFLYNIIDSTYDSLYNHSFFTEVFLTLLNDEASIDFVLNIIYLHYPTSKYENFLDTFSKNFSNLENNSSINKILSTINKILQVNELSLSNKFCVSITSKLLDTLKHFLSKVSYTRETISMFCDFFLETISFHFLSHIHISSGELFIMNESMKKLKCLIPTSSLKQYYLELFSKLVQLLAHRKLPSLHPSFIIAQPKLLSILFESFVSTEFSREMFSLIKGLLIFSKENCILANQAEFDIFLLTWVQKHSYEYSKESLELFEMISKHISSYSAVLKFISLLNLGNDAFLRPYHKNLMDSLSNLLLPYNESIYDSIPLDDGYEVDFIPEHVFAPRDYSFTIAFKIYPTMNNSQCHSQIIAMKTNTSGSFGIVLYGNTILISINNPGYGNYVLKPDMFLHLNEWNSVAFNVNFTLNKLTPFINGKSLNDILISSITFPNNFMNARIGGITHDSIPIENPSIIKYIGFFPLLAHQQIIELHEYSYEEGTSNKLDPVFFCSIYREGDFIFWKKIFESNVTIEAKQFFIPKNNNFEDIFVNKAFHLILPIFGQWNCTFENLQIIPNFIEQTIHLLYSVLSYSKAIHQNLYHQNTFTIISSYLLEYNGCNITYNLYLLFVNLSSVISSNDLLEQKILLNIEIWIKCDAINHQRVLKHWSRVLFPTNLSLIQKIISFNDLLCILRYYYFYTPIGEFCSTESVNKIKKDSDFNTYECRKLLCNIALSFLQSRVVDLKPLISHIITNEDLSQVKDLIQFLTKIIQIQNAQFNNQQYFPLILFLCGINDRFIFLEVLQFIMHAQNVKLFTKHNIDEFIQVIIQNVEICMITEETFIDLITMTEKHHQFFPLCTKFAFHLGHSALQLVYSTLNPHKDFVHNQMMMEYTILSLFHLNDDDLISQILKFLISCSTDAILFLYCLTSSNSFITKSLLKEYGNYIINSKRTHHEHRNYFRLIRQYLFFHKEKQIIYETENDNLIQNTLNNHQYFTKMNIRDSDIMRNAIYSFRTQQITNVKIDNNSISNKDLSLNKTQIFSYRVDTNGIWEDEDLAIQALKIHISQPNLQDNEIIMLILSILIRYKVENETPIISQCLETIDMNDLILIKYINFYHYNKCKQAVPNDISLYLFSQVSSFCEELSSSSDNDLETVKSKLTQEKFNYHSHISHVSQQLYQLIDPSILTYSNNQCKSFITDVYQNQIETKRTLDAFSYILSQNSPWSCIQHVSSLDHDILFGFNNCPSIFMTKKANMKWNLTRDIPKNNAEAELLKPLCHIPGKLLKLNSFFDAMITILSESVIIQKINRKAKLIHISEIKQLLPKAKNSFEIILFSGKSYYILFNEHCPISFTNLLSIQNNPIEYYTHKWVNRKISTFDYIIHINNISGRSFNDYIHYIIFPYVLKDYQSNKLNLHNSAQYRDFSQNFTSQETNIFLKNNQIMLNHCELIPEYYYFFDFIYGQNAHVPKWACDIFEFIYMNRKALESDYSSAHINKWFDLIWGIKNKSPNNQTIPRQIFSGLHPKRKIHNYRTPIIKETRAIQTSFVSIDSSSITNIQNNKFEINMIDEFITNHSKIIFDFNANAKRYSYDSNSFKDKLKPKSCIINPIEKKYNIFDANKPKNHGAIHKISSLDGKYIVDEIKKNVYTLKFGQTIDHLYQSTDELLVINNEEDGYFISTDIYSVLYVHNLKSNKLLFKTNTYCDQIECIGINSGYHVIICGSKSGTLLFVSLNNGEIYKTIDLNHWKPKIINISDAWGFITVFSSIEENGNEKYKLLLFSINGLLIKECEVDFVITQLKTFKTTDGFDYTLIATENGSIYVFESFYLLEDVNLKKHKINEPILSIDYLLNENCAIAVTKKGKIVFIPITLC</sequence>
<dbReference type="InterPro" id="IPR000409">
    <property type="entry name" value="BEACH_dom"/>
</dbReference>
<accession>A0A1J4KTQ6</accession>
<evidence type="ECO:0000313" key="2">
    <source>
        <dbReference type="EMBL" id="OHT14643.1"/>
    </source>
</evidence>
<evidence type="ECO:0000313" key="3">
    <source>
        <dbReference type="Proteomes" id="UP000179807"/>
    </source>
</evidence>
<comment type="caution">
    <text evidence="2">The sequence shown here is derived from an EMBL/GenBank/DDBJ whole genome shotgun (WGS) entry which is preliminary data.</text>
</comment>
<feature type="domain" description="BEACH" evidence="1">
    <location>
        <begin position="1800"/>
        <end position="2137"/>
    </location>
</feature>
<dbReference type="Gene3D" id="1.10.1540.10">
    <property type="entry name" value="BEACH domain"/>
    <property type="match status" value="2"/>
</dbReference>
<dbReference type="InterPro" id="IPR036372">
    <property type="entry name" value="BEACH_dom_sf"/>
</dbReference>
<dbReference type="PANTHER" id="PTHR13743">
    <property type="entry name" value="BEIGE/BEACH-RELATED"/>
    <property type="match status" value="1"/>
</dbReference>